<evidence type="ECO:0000313" key="3">
    <source>
        <dbReference type="Proteomes" id="UP001272987"/>
    </source>
</evidence>
<dbReference type="Proteomes" id="UP001272987">
    <property type="component" value="Unassembled WGS sequence"/>
</dbReference>
<name>A0AAP6EJ22_9ACTN</name>
<protein>
    <submittedName>
        <fullName evidence="1">Pyrroloquinoline quinone biosynthesis peptide chaperone PqqD</fullName>
    </submittedName>
</protein>
<dbReference type="InterPro" id="IPR041881">
    <property type="entry name" value="PqqD_sf"/>
</dbReference>
<dbReference type="EMBL" id="JARAWP010000019">
    <property type="protein sequence ID" value="MDX3021987.1"/>
    <property type="molecule type" value="Genomic_DNA"/>
</dbReference>
<evidence type="ECO:0000313" key="2">
    <source>
        <dbReference type="EMBL" id="MDX3021987.1"/>
    </source>
</evidence>
<dbReference type="Gene3D" id="1.10.10.1150">
    <property type="entry name" value="Coenzyme PQQ synthesis protein D (PqqD)"/>
    <property type="match status" value="1"/>
</dbReference>
<comment type="caution">
    <text evidence="1">The sequence shown here is derived from an EMBL/GenBank/DDBJ whole genome shotgun (WGS) entry which is preliminary data.</text>
</comment>
<organism evidence="1 4">
    <name type="scientific">Streptomyces acidiscabies</name>
    <dbReference type="NCBI Taxonomy" id="42234"/>
    <lineage>
        <taxon>Bacteria</taxon>
        <taxon>Bacillati</taxon>
        <taxon>Actinomycetota</taxon>
        <taxon>Actinomycetes</taxon>
        <taxon>Kitasatosporales</taxon>
        <taxon>Streptomycetaceae</taxon>
        <taxon>Streptomyces</taxon>
    </lineage>
</organism>
<gene>
    <name evidence="1" type="ORF">PV399_33245</name>
    <name evidence="2" type="ORF">PV666_29465</name>
</gene>
<dbReference type="EMBL" id="JARAWC010000031">
    <property type="protein sequence ID" value="MDX2964549.1"/>
    <property type="molecule type" value="Genomic_DNA"/>
</dbReference>
<dbReference type="Proteomes" id="UP001282288">
    <property type="component" value="Unassembled WGS sequence"/>
</dbReference>
<proteinExistence type="predicted"/>
<keyword evidence="3" id="KW-1185">Reference proteome</keyword>
<evidence type="ECO:0000313" key="4">
    <source>
        <dbReference type="Proteomes" id="UP001282288"/>
    </source>
</evidence>
<accession>A0AAP6EJ22</accession>
<sequence>MSTAWRPALSPYARVRDCPVRKRTLLIVPERIVVLSTEAAAVVELCDGTRTVPEISAELGDGDGIAEFLDDVKERGWLR</sequence>
<dbReference type="GeneID" id="69809511"/>
<dbReference type="AlphaFoldDB" id="A0AAP6EJ22"/>
<reference evidence="1 3" key="1">
    <citation type="journal article" date="2023" name="Microb. Genom.">
        <title>Mesoterricola silvestris gen. nov., sp. nov., Mesoterricola sediminis sp. nov., Geothrix oryzae sp. nov., Geothrix edaphica sp. nov., Geothrix rubra sp. nov., and Geothrix limicola sp. nov., six novel members of Acidobacteriota isolated from soils.</title>
        <authorList>
            <person name="Weisberg A.J."/>
            <person name="Pearce E."/>
            <person name="Kramer C.G."/>
            <person name="Chang J.H."/>
            <person name="Clarke C.R."/>
        </authorList>
    </citation>
    <scope>NUCLEOTIDE SEQUENCE</scope>
    <source>
        <strain evidence="2 3">NB05-1H</strain>
        <strain evidence="1">NRRL_B-16521</strain>
    </source>
</reference>
<evidence type="ECO:0000313" key="1">
    <source>
        <dbReference type="EMBL" id="MDX2964549.1"/>
    </source>
</evidence>
<dbReference type="RefSeq" id="WP_010357438.1">
    <property type="nucleotide sequence ID" value="NZ_BCMK01000074.1"/>
</dbReference>